<sequence>MEFKFGWMFIVCLCFGLSVAAQQKIYRAAVVRELEYGRDFTKHLSIIQEASDARVDVLVLPLPKESPMCTLDSCSTMNYYDEMVRAVSEASKTGGLYIVAHFLEKTKCHNRDELIRSNLVFDRLGNVVSVYRKPFNNIANCTTTASDIGTFTTDFGVTFGVLMEEDLVLLKPEDLKGLNNFVLTGYWTTEIPFLSGIITGRDGVNTGGTSLEVAEINIDQIPYQDLAMFPPATIAGSSVPSDEWSVYAVSLLLPAAAARGFHHTLCHKTFCCHFYVKTNGTDEEMSYGLAVFEGSRSFSSRDIGANMCGIFACAGLYKRSCSERINNTNIIFEKISISGNFTVDNTEYPIIVTSANSNIAANQFRFESTHLNDFRQVTLQIENVKKLLNFGIFGRDYTKDIVKSQVYTDITSNTPGYIISGDLDEFFDYVWIRLRILIFLVSIYVLEML</sequence>
<keyword evidence="5" id="KW-1185">Reference proteome</keyword>
<reference evidence="4" key="1">
    <citation type="submission" date="2021-12" db="EMBL/GenBank/DDBJ databases">
        <authorList>
            <person name="King R."/>
        </authorList>
    </citation>
    <scope>NUCLEOTIDE SEQUENCE</scope>
</reference>
<evidence type="ECO:0000259" key="3">
    <source>
        <dbReference type="Pfam" id="PF19018"/>
    </source>
</evidence>
<gene>
    <name evidence="4" type="ORF">DIATSA_LOCUS10074</name>
</gene>
<dbReference type="Pfam" id="PF19018">
    <property type="entry name" value="Vanin_C"/>
    <property type="match status" value="1"/>
</dbReference>
<dbReference type="PANTHER" id="PTHR10609:SF14">
    <property type="entry name" value="BIOTINIDASE"/>
    <property type="match status" value="1"/>
</dbReference>
<evidence type="ECO:0000256" key="1">
    <source>
        <dbReference type="ARBA" id="ARBA00022801"/>
    </source>
</evidence>
<reference evidence="4" key="2">
    <citation type="submission" date="2022-10" db="EMBL/GenBank/DDBJ databases">
        <authorList>
            <consortium name="ENA_rothamsted_submissions"/>
            <consortium name="culmorum"/>
            <person name="King R."/>
        </authorList>
    </citation>
    <scope>NUCLEOTIDE SEQUENCE</scope>
</reference>
<dbReference type="InterPro" id="IPR036526">
    <property type="entry name" value="C-N_Hydrolase_sf"/>
</dbReference>
<dbReference type="SUPFAM" id="SSF56317">
    <property type="entry name" value="Carbon-nitrogen hydrolase"/>
    <property type="match status" value="1"/>
</dbReference>
<dbReference type="Proteomes" id="UP001153714">
    <property type="component" value="Chromosome 4"/>
</dbReference>
<proteinExistence type="predicted"/>
<evidence type="ECO:0000313" key="4">
    <source>
        <dbReference type="EMBL" id="CAG9792554.1"/>
    </source>
</evidence>
<dbReference type="EMBL" id="OU893335">
    <property type="protein sequence ID" value="CAG9792554.1"/>
    <property type="molecule type" value="Genomic_DNA"/>
</dbReference>
<dbReference type="AlphaFoldDB" id="A0A9N9RA60"/>
<keyword evidence="1" id="KW-0378">Hydrolase</keyword>
<dbReference type="InterPro" id="IPR040154">
    <property type="entry name" value="Biotinidase/VNN"/>
</dbReference>
<keyword evidence="2" id="KW-0732">Signal</keyword>
<protein>
    <recommendedName>
        <fullName evidence="3">Vanin C-terminal domain-containing protein</fullName>
    </recommendedName>
</protein>
<accession>A0A9N9RA60</accession>
<evidence type="ECO:0000256" key="2">
    <source>
        <dbReference type="SAM" id="SignalP"/>
    </source>
</evidence>
<feature type="signal peptide" evidence="2">
    <location>
        <begin position="1"/>
        <end position="22"/>
    </location>
</feature>
<evidence type="ECO:0000313" key="5">
    <source>
        <dbReference type="Proteomes" id="UP001153714"/>
    </source>
</evidence>
<organism evidence="4 5">
    <name type="scientific">Diatraea saccharalis</name>
    <name type="common">sugarcane borer</name>
    <dbReference type="NCBI Taxonomy" id="40085"/>
    <lineage>
        <taxon>Eukaryota</taxon>
        <taxon>Metazoa</taxon>
        <taxon>Ecdysozoa</taxon>
        <taxon>Arthropoda</taxon>
        <taxon>Hexapoda</taxon>
        <taxon>Insecta</taxon>
        <taxon>Pterygota</taxon>
        <taxon>Neoptera</taxon>
        <taxon>Endopterygota</taxon>
        <taxon>Lepidoptera</taxon>
        <taxon>Glossata</taxon>
        <taxon>Ditrysia</taxon>
        <taxon>Pyraloidea</taxon>
        <taxon>Crambidae</taxon>
        <taxon>Crambinae</taxon>
        <taxon>Diatraea</taxon>
    </lineage>
</organism>
<dbReference type="GO" id="GO:0016787">
    <property type="term" value="F:hydrolase activity"/>
    <property type="evidence" value="ECO:0007669"/>
    <property type="project" value="UniProtKB-KW"/>
</dbReference>
<name>A0A9N9RA60_9NEOP</name>
<dbReference type="Gene3D" id="3.60.110.10">
    <property type="entry name" value="Carbon-nitrogen hydrolase"/>
    <property type="match status" value="1"/>
</dbReference>
<dbReference type="OrthoDB" id="10250282at2759"/>
<feature type="chain" id="PRO_5040261950" description="Vanin C-terminal domain-containing protein" evidence="2">
    <location>
        <begin position="23"/>
        <end position="449"/>
    </location>
</feature>
<dbReference type="PANTHER" id="PTHR10609">
    <property type="entry name" value="BIOTINIDASE-RELATED"/>
    <property type="match status" value="1"/>
</dbReference>
<dbReference type="InterPro" id="IPR043957">
    <property type="entry name" value="Vanin_C"/>
</dbReference>
<feature type="domain" description="Vanin C-terminal" evidence="3">
    <location>
        <begin position="259"/>
        <end position="400"/>
    </location>
</feature>